<proteinExistence type="predicted"/>
<reference evidence="2 3" key="1">
    <citation type="submission" date="2015-03" db="EMBL/GenBank/DDBJ databases">
        <title>Genome Assembly of Staphylococcus cohnii subsp. cohnii strain G22B2.</title>
        <authorList>
            <person name="Nair G."/>
            <person name="Kaur G."/>
            <person name="Khatri I."/>
            <person name="Singh N.K."/>
            <person name="Sathyabama S."/>
            <person name="Maurya S.K."/>
            <person name="Subramanian S."/>
            <person name="Agrewala J.N."/>
            <person name="Mayilraj S."/>
        </authorList>
    </citation>
    <scope>NUCLEOTIDE SEQUENCE [LARGE SCALE GENOMIC DNA]</scope>
    <source>
        <strain evidence="2 3">G22B2</strain>
    </source>
</reference>
<evidence type="ECO:0000313" key="2">
    <source>
        <dbReference type="EMBL" id="KKI63199.1"/>
    </source>
</evidence>
<dbReference type="EMBL" id="LAKJ01000018">
    <property type="protein sequence ID" value="KKI63199.1"/>
    <property type="molecule type" value="Genomic_DNA"/>
</dbReference>
<keyword evidence="1" id="KW-0472">Membrane</keyword>
<dbReference type="Proteomes" id="UP000034455">
    <property type="component" value="Unassembled WGS sequence"/>
</dbReference>
<sequence>MDNLIWILPTLSAAFFGLAFYGQSVKVDRLEKDIEKLKSINYSRPN</sequence>
<keyword evidence="1" id="KW-0812">Transmembrane</keyword>
<keyword evidence="1" id="KW-1133">Transmembrane helix</keyword>
<name>A0A0M2NXG2_STACC</name>
<dbReference type="AlphaFoldDB" id="A0A0M2NXG2"/>
<comment type="caution">
    <text evidence="2">The sequence shown here is derived from an EMBL/GenBank/DDBJ whole genome shotgun (WGS) entry which is preliminary data.</text>
</comment>
<organism evidence="2 3">
    <name type="scientific">Staphylococcus cohnii subsp. cohnii</name>
    <dbReference type="NCBI Taxonomy" id="74704"/>
    <lineage>
        <taxon>Bacteria</taxon>
        <taxon>Bacillati</taxon>
        <taxon>Bacillota</taxon>
        <taxon>Bacilli</taxon>
        <taxon>Bacillales</taxon>
        <taxon>Staphylococcaceae</taxon>
        <taxon>Staphylococcus</taxon>
        <taxon>Staphylococcus cohnii species complex</taxon>
    </lineage>
</organism>
<accession>A0A0M2NXG2</accession>
<evidence type="ECO:0000256" key="1">
    <source>
        <dbReference type="SAM" id="Phobius"/>
    </source>
</evidence>
<dbReference type="RefSeq" id="WP_196296442.1">
    <property type="nucleotide sequence ID" value="NZ_LAKJ01000018.1"/>
</dbReference>
<evidence type="ECO:0000313" key="3">
    <source>
        <dbReference type="Proteomes" id="UP000034455"/>
    </source>
</evidence>
<protein>
    <submittedName>
        <fullName evidence="2">Uncharacterized protein</fullName>
    </submittedName>
</protein>
<gene>
    <name evidence="2" type="ORF">UF66_1055</name>
</gene>
<dbReference type="PATRIC" id="fig|74704.6.peg.1085"/>
<feature type="transmembrane region" description="Helical" evidence="1">
    <location>
        <begin position="6"/>
        <end position="22"/>
    </location>
</feature>